<evidence type="ECO:0000313" key="1">
    <source>
        <dbReference type="EMBL" id="EKD44144.1"/>
    </source>
</evidence>
<organism evidence="1">
    <name type="scientific">uncultured bacterium</name>
    <name type="common">gcode 4</name>
    <dbReference type="NCBI Taxonomy" id="1234023"/>
    <lineage>
        <taxon>Bacteria</taxon>
        <taxon>environmental samples</taxon>
    </lineage>
</organism>
<gene>
    <name evidence="1" type="ORF">ACD_71C00222G0003</name>
</gene>
<dbReference type="AlphaFoldDB" id="K2A2G8"/>
<sequence>MIGFELKNLNKEIIILLFIEILIKNVSYRTNCFFIDFHYISHARLLFLQRIFCVHL</sequence>
<dbReference type="EMBL" id="AMFJ01028953">
    <property type="protein sequence ID" value="EKD44144.1"/>
    <property type="molecule type" value="Genomic_DNA"/>
</dbReference>
<proteinExistence type="predicted"/>
<comment type="caution">
    <text evidence="1">The sequence shown here is derived from an EMBL/GenBank/DDBJ whole genome shotgun (WGS) entry which is preliminary data.</text>
</comment>
<protein>
    <submittedName>
        <fullName evidence="1">Uncharacterized protein</fullName>
    </submittedName>
</protein>
<reference evidence="1" key="1">
    <citation type="journal article" date="2012" name="Science">
        <title>Fermentation, hydrogen, and sulfur metabolism in multiple uncultivated bacterial phyla.</title>
        <authorList>
            <person name="Wrighton K.C."/>
            <person name="Thomas B.C."/>
            <person name="Sharon I."/>
            <person name="Miller C.S."/>
            <person name="Castelle C.J."/>
            <person name="VerBerkmoes N.C."/>
            <person name="Wilkins M.J."/>
            <person name="Hettich R.L."/>
            <person name="Lipton M.S."/>
            <person name="Williams K.H."/>
            <person name="Long P.E."/>
            <person name="Banfield J.F."/>
        </authorList>
    </citation>
    <scope>NUCLEOTIDE SEQUENCE [LARGE SCALE GENOMIC DNA]</scope>
</reference>
<name>K2A2G8_9BACT</name>
<accession>K2A2G8</accession>